<keyword evidence="2" id="KW-1185">Reference proteome</keyword>
<dbReference type="PIRSF" id="PIRSF011575">
    <property type="entry name" value="YabG"/>
    <property type="match status" value="1"/>
</dbReference>
<name>A0A4R4E3F3_9BACL</name>
<dbReference type="Proteomes" id="UP000295418">
    <property type="component" value="Unassembled WGS sequence"/>
</dbReference>
<dbReference type="RefSeq" id="WP_132420432.1">
    <property type="nucleotide sequence ID" value="NZ_SKFG01000044.1"/>
</dbReference>
<organism evidence="1 2">
    <name type="scientific">Paenibacillus albiflavus</name>
    <dbReference type="NCBI Taxonomy" id="2545760"/>
    <lineage>
        <taxon>Bacteria</taxon>
        <taxon>Bacillati</taxon>
        <taxon>Bacillota</taxon>
        <taxon>Bacilli</taxon>
        <taxon>Bacillales</taxon>
        <taxon>Paenibacillaceae</taxon>
        <taxon>Paenibacillus</taxon>
    </lineage>
</organism>
<dbReference type="Pfam" id="PF05582">
    <property type="entry name" value="Peptidase_U57"/>
    <property type="match status" value="1"/>
</dbReference>
<comment type="caution">
    <text evidence="1">The sequence shown here is derived from an EMBL/GenBank/DDBJ whole genome shotgun (WGS) entry which is preliminary data.</text>
</comment>
<evidence type="ECO:0000313" key="1">
    <source>
        <dbReference type="EMBL" id="TCZ70540.1"/>
    </source>
</evidence>
<evidence type="ECO:0000313" key="2">
    <source>
        <dbReference type="Proteomes" id="UP000295418"/>
    </source>
</evidence>
<accession>A0A4R4E3F3</accession>
<reference evidence="1 2" key="1">
    <citation type="submission" date="2019-03" db="EMBL/GenBank/DDBJ databases">
        <authorList>
            <person name="Kim M.K.M."/>
        </authorList>
    </citation>
    <scope>NUCLEOTIDE SEQUENCE [LARGE SCALE GENOMIC DNA]</scope>
    <source>
        <strain evidence="1 2">18JY21-1</strain>
    </source>
</reference>
<dbReference type="InterPro" id="IPR008764">
    <property type="entry name" value="Peptidase_U57"/>
</dbReference>
<proteinExistence type="predicted"/>
<protein>
    <submittedName>
        <fullName evidence="1">Sporulation peptidase YabG</fullName>
    </submittedName>
</protein>
<dbReference type="OrthoDB" id="9785306at2"/>
<dbReference type="NCBIfam" id="TIGR02855">
    <property type="entry name" value="spore_yabG"/>
    <property type="match status" value="1"/>
</dbReference>
<gene>
    <name evidence="1" type="primary">yabG</name>
    <name evidence="1" type="ORF">E0485_23185</name>
</gene>
<dbReference type="AlphaFoldDB" id="A0A4R4E3F3"/>
<dbReference type="EMBL" id="SKFG01000044">
    <property type="protein sequence ID" value="TCZ70540.1"/>
    <property type="molecule type" value="Genomic_DNA"/>
</dbReference>
<sequence>MKQGDLVTRKSYGGDIVFRIQRIEQDRAILCGVEYRLLADAPFTDLVPLNGAEDVDSPRYYAHQAVHSMRRLVQDRIRLHEKSPYASINKGQAGSYYFEVPGTVLHLDGDPMYLRKCMTLYEEMRIPAHGFYMQESQMADSLRRLLPTIKPNIVVITGHDGFVKNRRDMDVMSLSSYKNSSHFVRAVEVAREYERNRDSLTVIAGACQSHFEALLQAGANFASSPARVLIHALDPLLIASKMSFSSVKETVSMIDLMESTVTGLEGMGGVETKGSYRMGLPRLEKIEMPNSPA</sequence>